<dbReference type="PANTHER" id="PTHR12547">
    <property type="entry name" value="CCCH ZINC FINGER/TIS11-RELATED"/>
    <property type="match status" value="1"/>
</dbReference>
<keyword evidence="1 5" id="KW-0479">Metal-binding</keyword>
<dbReference type="Gene3D" id="4.10.1000.10">
    <property type="entry name" value="Zinc finger, CCCH-type"/>
    <property type="match status" value="2"/>
</dbReference>
<dbReference type="EMBL" id="LSSN01002732">
    <property type="protein sequence ID" value="OMJ15243.1"/>
    <property type="molecule type" value="Genomic_DNA"/>
</dbReference>
<keyword evidence="4 5" id="KW-0862">Zinc</keyword>
<proteinExistence type="predicted"/>
<evidence type="ECO:0000313" key="7">
    <source>
        <dbReference type="EMBL" id="OMJ15243.1"/>
    </source>
</evidence>
<evidence type="ECO:0000313" key="9">
    <source>
        <dbReference type="Proteomes" id="UP000187283"/>
    </source>
</evidence>
<evidence type="ECO:0000313" key="8">
    <source>
        <dbReference type="EMBL" id="OMJ18805.1"/>
    </source>
</evidence>
<feature type="domain" description="C3H1-type" evidence="6">
    <location>
        <begin position="62"/>
        <end position="89"/>
    </location>
</feature>
<evidence type="ECO:0000259" key="6">
    <source>
        <dbReference type="PROSITE" id="PS50103"/>
    </source>
</evidence>
<dbReference type="GO" id="GO:0003729">
    <property type="term" value="F:mRNA binding"/>
    <property type="evidence" value="ECO:0007669"/>
    <property type="project" value="InterPro"/>
</dbReference>
<dbReference type="PANTHER" id="PTHR12547:SF18">
    <property type="entry name" value="PROTEIN TIS11"/>
    <property type="match status" value="1"/>
</dbReference>
<reference evidence="8 9" key="1">
    <citation type="submission" date="2017-01" db="EMBL/GenBank/DDBJ databases">
        <authorList>
            <person name="Mah S.A."/>
            <person name="Swanson W.J."/>
            <person name="Moy G.W."/>
            <person name="Vacquier V.D."/>
        </authorList>
    </citation>
    <scope>NUCLEOTIDE SEQUENCE [LARGE SCALE GENOMIC DNA]</scope>
    <source>
        <strain evidence="8 9">GSMNP</strain>
    </source>
</reference>
<protein>
    <submittedName>
        <fullName evidence="8">Zinc finger protein zfs1</fullName>
    </submittedName>
</protein>
<feature type="zinc finger region" description="C3H1-type" evidence="5">
    <location>
        <begin position="24"/>
        <end position="52"/>
    </location>
</feature>
<dbReference type="SUPFAM" id="SSF90229">
    <property type="entry name" value="CCCH zinc finger"/>
    <property type="match status" value="2"/>
</dbReference>
<keyword evidence="9" id="KW-1185">Reference proteome</keyword>
<evidence type="ECO:0000256" key="5">
    <source>
        <dbReference type="PROSITE-ProRule" id="PRU00723"/>
    </source>
</evidence>
<dbReference type="STRING" id="133412.A0A1R1XW30"/>
<evidence type="ECO:0000256" key="4">
    <source>
        <dbReference type="ARBA" id="ARBA00022833"/>
    </source>
</evidence>
<comment type="caution">
    <text evidence="8">The sequence shown here is derived from an EMBL/GenBank/DDBJ whole genome shotgun (WGS) entry which is preliminary data.</text>
</comment>
<dbReference type="GO" id="GO:0008270">
    <property type="term" value="F:zinc ion binding"/>
    <property type="evidence" value="ECO:0007669"/>
    <property type="project" value="UniProtKB-KW"/>
</dbReference>
<sequence length="372" mass="41954">MPSITNKASSESGSEGKINIKQELFKTEQCKNWILYGTCRYGDACKFAHGFVEQRCRDRHSKYKTSLCKDYPLGKCTFGIRCNFAHSTSELITSKNEYKLVPDTRGLAYVSKKDPSVEQMEYETLLAGLIKSRMDKKLQAEKASQAINDLYLNRKAVQNRMYADEMVQNISEGNYSSQLGYLQSLSNATKKYEFNPASTLGNSRLGLSRQNLLPKSDHYSLYKNSSSSPSIDERNFINLDLIRSGLENMTVSNERYLESKISPYFGQKLQSYKNQNHFENKTGILLGSNGNLPGQSPNYKRSLFSNLELSKDSSILDTESIKSLTDSLDDSLEIFSRESSPTRRSNDSKSDYTLGYLESLGCASKKPTKAAF</sequence>
<keyword evidence="2" id="KW-0677">Repeat</keyword>
<dbReference type="InterPro" id="IPR036855">
    <property type="entry name" value="Znf_CCCH_sf"/>
</dbReference>
<dbReference type="Proteomes" id="UP000187283">
    <property type="component" value="Unassembled WGS sequence"/>
</dbReference>
<evidence type="ECO:0000256" key="3">
    <source>
        <dbReference type="ARBA" id="ARBA00022771"/>
    </source>
</evidence>
<dbReference type="EMBL" id="LSSN01001651">
    <property type="protein sequence ID" value="OMJ18805.1"/>
    <property type="molecule type" value="Genomic_DNA"/>
</dbReference>
<feature type="domain" description="C3H1-type" evidence="6">
    <location>
        <begin position="24"/>
        <end position="52"/>
    </location>
</feature>
<evidence type="ECO:0000256" key="1">
    <source>
        <dbReference type="ARBA" id="ARBA00022723"/>
    </source>
</evidence>
<gene>
    <name evidence="8" type="ORF">AYI70_g5133</name>
    <name evidence="7" type="ORF">AYI70_g7393</name>
</gene>
<accession>A0A1R1XW30</accession>
<keyword evidence="3 5" id="KW-0863">Zinc-finger</keyword>
<feature type="zinc finger region" description="C3H1-type" evidence="5">
    <location>
        <begin position="62"/>
        <end position="89"/>
    </location>
</feature>
<dbReference type="InterPro" id="IPR000571">
    <property type="entry name" value="Znf_CCCH"/>
</dbReference>
<dbReference type="AlphaFoldDB" id="A0A1R1XW30"/>
<dbReference type="PROSITE" id="PS50103">
    <property type="entry name" value="ZF_C3H1"/>
    <property type="match status" value="2"/>
</dbReference>
<name>A0A1R1XW30_9FUNG</name>
<organism evidence="8 9">
    <name type="scientific">Smittium culicis</name>
    <dbReference type="NCBI Taxonomy" id="133412"/>
    <lineage>
        <taxon>Eukaryota</taxon>
        <taxon>Fungi</taxon>
        <taxon>Fungi incertae sedis</taxon>
        <taxon>Zoopagomycota</taxon>
        <taxon>Kickxellomycotina</taxon>
        <taxon>Harpellomycetes</taxon>
        <taxon>Harpellales</taxon>
        <taxon>Legeriomycetaceae</taxon>
        <taxon>Smittium</taxon>
    </lineage>
</organism>
<dbReference type="InterPro" id="IPR045877">
    <property type="entry name" value="ZFP36-like"/>
</dbReference>
<dbReference type="SMART" id="SM00356">
    <property type="entry name" value="ZnF_C3H1"/>
    <property type="match status" value="2"/>
</dbReference>
<evidence type="ECO:0000256" key="2">
    <source>
        <dbReference type="ARBA" id="ARBA00022737"/>
    </source>
</evidence>
<dbReference type="Pfam" id="PF00642">
    <property type="entry name" value="zf-CCCH"/>
    <property type="match status" value="2"/>
</dbReference>
<dbReference type="OrthoDB" id="410307at2759"/>